<name>A0AAD8LAP1_TARER</name>
<dbReference type="GO" id="GO:0046982">
    <property type="term" value="F:protein heterodimerization activity"/>
    <property type="evidence" value="ECO:0007669"/>
    <property type="project" value="InterPro"/>
</dbReference>
<dbReference type="EMBL" id="JAUHHV010000001">
    <property type="protein sequence ID" value="KAK1435711.1"/>
    <property type="molecule type" value="Genomic_DNA"/>
</dbReference>
<evidence type="ECO:0000256" key="1">
    <source>
        <dbReference type="SAM" id="MobiDB-lite"/>
    </source>
</evidence>
<gene>
    <name evidence="2" type="ORF">QVD17_01477</name>
</gene>
<dbReference type="InterPro" id="IPR009072">
    <property type="entry name" value="Histone-fold"/>
</dbReference>
<dbReference type="PANTHER" id="PTHR34835">
    <property type="entry name" value="OS07G0283600 PROTEIN-RELATED"/>
    <property type="match status" value="1"/>
</dbReference>
<accession>A0AAD8LAP1</accession>
<keyword evidence="3" id="KW-1185">Reference proteome</keyword>
<reference evidence="2" key="1">
    <citation type="journal article" date="2023" name="bioRxiv">
        <title>Improved chromosome-level genome assembly for marigold (Tagetes erecta).</title>
        <authorList>
            <person name="Jiang F."/>
            <person name="Yuan L."/>
            <person name="Wang S."/>
            <person name="Wang H."/>
            <person name="Xu D."/>
            <person name="Wang A."/>
            <person name="Fan W."/>
        </authorList>
    </citation>
    <scope>NUCLEOTIDE SEQUENCE</scope>
    <source>
        <strain evidence="2">WSJ</strain>
        <tissue evidence="2">Leaf</tissue>
    </source>
</reference>
<feature type="region of interest" description="Disordered" evidence="1">
    <location>
        <begin position="76"/>
        <end position="215"/>
    </location>
</feature>
<evidence type="ECO:0000313" key="3">
    <source>
        <dbReference type="Proteomes" id="UP001229421"/>
    </source>
</evidence>
<sequence>MLILCSTHDLFVSMSIVGDMLRLRPGWDQCLLCELTLLAMSNPDEYAVSRILESLKRDRTLSVNSEEHEIKELNVDEVMKLPSNMNQQPSKSSKPRSKLPKKSQSRQSLKVQSKLPTKSQSSKSSKAQSKLKSKSCKSSKVQSKLPTRSQSSKSLKVQSKLPTRSQSIKSLKVRSKLPTKSQSSKSSEVQSKKRTKSQSDIDIGDQPKVKRQKRSATVKIIKETCSSSNVQKYKSLRLRNAPKPFYNVLKCLSILQKKKVIDMGFGSLLEFSCAGIPSKLGHFVVDKFHAQSMKMKLENGDIQITPQLIQHIFRLPCGGTPVESLVAKDENKECYVNWRLQFVKEMRPSDIVRRIEETEDNGIVFVLNFIILFLNSMVDCKTSGKCKIDVLELFDEDVDFKTVDWCGYIYECLKRCKDGWKRDDIGSYFTGPVTVLMLIYLQCTSFKKLDTPVNVPAIKFWSVEMMKKREILEIESGGFGCCEIKKLPEKRNAQEESKLEIDTLIEDIESKFASFLDAKMDLELLFASALRKFPDCQDLVEKKDLFDSIFINSGFKDNTAAAGPNKSERLVDDLELFADHANRKTVNMNNVIRSGTNILVDALWLLSYDLKAKEPRF</sequence>
<dbReference type="AlphaFoldDB" id="A0AAD8LAP1"/>
<feature type="compositionally biased region" description="Low complexity" evidence="1">
    <location>
        <begin position="138"/>
        <end position="161"/>
    </location>
</feature>
<feature type="compositionally biased region" description="Basic residues" evidence="1">
    <location>
        <begin position="93"/>
        <end position="104"/>
    </location>
</feature>
<dbReference type="Proteomes" id="UP001229421">
    <property type="component" value="Unassembled WGS sequence"/>
</dbReference>
<proteinExistence type="predicted"/>
<feature type="compositionally biased region" description="Low complexity" evidence="1">
    <location>
        <begin position="105"/>
        <end position="128"/>
    </location>
</feature>
<dbReference type="PANTHER" id="PTHR34835:SF90">
    <property type="entry name" value="AMINOTRANSFERASE-LIKE PLANT MOBILE DOMAIN-CONTAINING PROTEIN"/>
    <property type="match status" value="1"/>
</dbReference>
<dbReference type="Gene3D" id="1.10.20.10">
    <property type="entry name" value="Histone, subunit A"/>
    <property type="match status" value="1"/>
</dbReference>
<feature type="compositionally biased region" description="Low complexity" evidence="1">
    <location>
        <begin position="178"/>
        <end position="189"/>
    </location>
</feature>
<comment type="caution">
    <text evidence="2">The sequence shown here is derived from an EMBL/GenBank/DDBJ whole genome shotgun (WGS) entry which is preliminary data.</text>
</comment>
<organism evidence="2 3">
    <name type="scientific">Tagetes erecta</name>
    <name type="common">African marigold</name>
    <dbReference type="NCBI Taxonomy" id="13708"/>
    <lineage>
        <taxon>Eukaryota</taxon>
        <taxon>Viridiplantae</taxon>
        <taxon>Streptophyta</taxon>
        <taxon>Embryophyta</taxon>
        <taxon>Tracheophyta</taxon>
        <taxon>Spermatophyta</taxon>
        <taxon>Magnoliopsida</taxon>
        <taxon>eudicotyledons</taxon>
        <taxon>Gunneridae</taxon>
        <taxon>Pentapetalae</taxon>
        <taxon>asterids</taxon>
        <taxon>campanulids</taxon>
        <taxon>Asterales</taxon>
        <taxon>Asteraceae</taxon>
        <taxon>Asteroideae</taxon>
        <taxon>Heliantheae alliance</taxon>
        <taxon>Tageteae</taxon>
        <taxon>Tagetes</taxon>
    </lineage>
</organism>
<evidence type="ECO:0000313" key="2">
    <source>
        <dbReference type="EMBL" id="KAK1435711.1"/>
    </source>
</evidence>
<protein>
    <submittedName>
        <fullName evidence="2">Uncharacterized protein</fullName>
    </submittedName>
</protein>